<dbReference type="InterPro" id="IPR058032">
    <property type="entry name" value="CDP1-like_a_solenoid_1"/>
</dbReference>
<dbReference type="Pfam" id="PF25515">
    <property type="entry name" value="Arm_PDR"/>
    <property type="match status" value="1"/>
</dbReference>
<dbReference type="GO" id="GO:0009706">
    <property type="term" value="C:chloroplast inner membrane"/>
    <property type="evidence" value="ECO:0007669"/>
    <property type="project" value="TreeGrafter"/>
</dbReference>
<dbReference type="Proteomes" id="UP001418222">
    <property type="component" value="Unassembled WGS sequence"/>
</dbReference>
<name>A0AAP0BJ56_9ASPA</name>
<evidence type="ECO:0000256" key="1">
    <source>
        <dbReference type="SAM" id="MobiDB-lite"/>
    </source>
</evidence>
<dbReference type="InterPro" id="IPR036869">
    <property type="entry name" value="J_dom_sf"/>
</dbReference>
<sequence>MNSMRHWCLKSGNPIFPLLHAAALRPRKPLPLFKMKEPQPYALFHRRSCRRRWITGATKGRNLHPPLPWISPLLHRRWSRCRYRALNQNSDQSSAASDRCCRRRRSTEKEQRNHHHRRHLSCAIPRRSVCPKAPSGRAASTAPPAGATSPPTKWAERLLGDFHFNPATVDPPSPLDSSAVDDRPCVHLFSSTSDRALPLSIDFYKVLGAETHFLVDGIRRAYEARVLKPIQYGFSNEALIGRLQILQAACDTLVNPASRGDYNRGLIEDPSSTLTTHVPWDKVPGALCVLQEAGEAETVLEVGGSLLREWLPKPFKQDIVLAMTLAFVDLSRDAMTLNPPDFLGCCEVLERALKLLQEEGASNLAHDLLAQIDETLEEIAPRCALELLSLPLDDEHLIKRQEGLHSIRSILWSVGKGGAAAIGGGFTREGFMNEAFVHMTASEQIDLFAATPSNIPAESFEVYGVALALVVHAIMVKQPHRIKDASNLFQQLQQTKVTPLGANSEYTIKTDRDIDFSLERSLCSLLMGELDECYSWLGIDDNNSLYRNPDVIEFITNNSNIGRDHDPLPGICKLLETWLMEVVFPRFRDTQGILFKLGDYYDDPIVLRYLENMEGGGASPLAAAAVIVQIGAEATAALGSVKSSALYALQKVFPSTKMEGRGSIRAFVDDNPTSERGIKEPIVSTYQYDTEKDIEASEAPNVEYSNKQDFTYIFKEASMKIMGAGIAIGMLTLVGLRYLPRRNVFPCSMNEVVSTMGTYAGHIATTSTQTLEELPKMDARYAENLVRKWQNVKSQALGPDHHVEELPEVVEGRMLEIWMDRAAEVAQHGCFWEYTLQDLTIDSVTISFDGRRAVVEATINEAAKSVDTAHPDHNDSYSTTYTMQYVMACSDSGWKITEGAILKP</sequence>
<evidence type="ECO:0000259" key="3">
    <source>
        <dbReference type="Pfam" id="PF23468"/>
    </source>
</evidence>
<feature type="domain" description="Plastid division protein CDP1-like IMS" evidence="2">
    <location>
        <begin position="782"/>
        <end position="897"/>
    </location>
</feature>
<evidence type="ECO:0000313" key="5">
    <source>
        <dbReference type="EMBL" id="KAK8941046.1"/>
    </source>
</evidence>
<dbReference type="SUPFAM" id="SSF46565">
    <property type="entry name" value="Chaperone J-domain"/>
    <property type="match status" value="1"/>
</dbReference>
<comment type="caution">
    <text evidence="5">The sequence shown here is derived from an EMBL/GenBank/DDBJ whole genome shotgun (WGS) entry which is preliminary data.</text>
</comment>
<organism evidence="5 6">
    <name type="scientific">Platanthera zijinensis</name>
    <dbReference type="NCBI Taxonomy" id="2320716"/>
    <lineage>
        <taxon>Eukaryota</taxon>
        <taxon>Viridiplantae</taxon>
        <taxon>Streptophyta</taxon>
        <taxon>Embryophyta</taxon>
        <taxon>Tracheophyta</taxon>
        <taxon>Spermatophyta</taxon>
        <taxon>Magnoliopsida</taxon>
        <taxon>Liliopsida</taxon>
        <taxon>Asparagales</taxon>
        <taxon>Orchidaceae</taxon>
        <taxon>Orchidoideae</taxon>
        <taxon>Orchideae</taxon>
        <taxon>Orchidinae</taxon>
        <taxon>Platanthera</taxon>
    </lineage>
</organism>
<reference evidence="5 6" key="1">
    <citation type="journal article" date="2022" name="Nat. Plants">
        <title>Genomes of leafy and leafless Platanthera orchids illuminate the evolution of mycoheterotrophy.</title>
        <authorList>
            <person name="Li M.H."/>
            <person name="Liu K.W."/>
            <person name="Li Z."/>
            <person name="Lu H.C."/>
            <person name="Ye Q.L."/>
            <person name="Zhang D."/>
            <person name="Wang J.Y."/>
            <person name="Li Y.F."/>
            <person name="Zhong Z.M."/>
            <person name="Liu X."/>
            <person name="Yu X."/>
            <person name="Liu D.K."/>
            <person name="Tu X.D."/>
            <person name="Liu B."/>
            <person name="Hao Y."/>
            <person name="Liao X.Y."/>
            <person name="Jiang Y.T."/>
            <person name="Sun W.H."/>
            <person name="Chen J."/>
            <person name="Chen Y.Q."/>
            <person name="Ai Y."/>
            <person name="Zhai J.W."/>
            <person name="Wu S.S."/>
            <person name="Zhou Z."/>
            <person name="Hsiao Y.Y."/>
            <person name="Wu W.L."/>
            <person name="Chen Y.Y."/>
            <person name="Lin Y.F."/>
            <person name="Hsu J.L."/>
            <person name="Li C.Y."/>
            <person name="Wang Z.W."/>
            <person name="Zhao X."/>
            <person name="Zhong W.Y."/>
            <person name="Ma X.K."/>
            <person name="Ma L."/>
            <person name="Huang J."/>
            <person name="Chen G.Z."/>
            <person name="Huang M.Z."/>
            <person name="Huang L."/>
            <person name="Peng D.H."/>
            <person name="Luo Y.B."/>
            <person name="Zou S.Q."/>
            <person name="Chen S.P."/>
            <person name="Lan S."/>
            <person name="Tsai W.C."/>
            <person name="Van de Peer Y."/>
            <person name="Liu Z.J."/>
        </authorList>
    </citation>
    <scope>NUCLEOTIDE SEQUENCE [LARGE SCALE GENOMIC DNA]</scope>
    <source>
        <strain evidence="5">Lor287</strain>
    </source>
</reference>
<dbReference type="Pfam" id="PF23468">
    <property type="entry name" value="ARC6"/>
    <property type="match status" value="1"/>
</dbReference>
<dbReference type="AlphaFoldDB" id="A0AAP0BJ56"/>
<feature type="region of interest" description="Disordered" evidence="1">
    <location>
        <begin position="133"/>
        <end position="152"/>
    </location>
</feature>
<feature type="compositionally biased region" description="Basic residues" evidence="1">
    <location>
        <begin position="101"/>
        <end position="119"/>
    </location>
</feature>
<accession>A0AAP0BJ56</accession>
<evidence type="ECO:0000259" key="2">
    <source>
        <dbReference type="Pfam" id="PF13355"/>
    </source>
</evidence>
<dbReference type="InterPro" id="IPR057137">
    <property type="entry name" value="CDP1-like_a_solenoid_2"/>
</dbReference>
<dbReference type="EMBL" id="JBBWWQ010000008">
    <property type="protein sequence ID" value="KAK8941046.1"/>
    <property type="molecule type" value="Genomic_DNA"/>
</dbReference>
<evidence type="ECO:0000313" key="6">
    <source>
        <dbReference type="Proteomes" id="UP001418222"/>
    </source>
</evidence>
<proteinExistence type="predicted"/>
<dbReference type="PANTHER" id="PTHR33925">
    <property type="entry name" value="PLASTID DIVISION PROTEIN CDP1, CHLOROPLASTIC-RELATED"/>
    <property type="match status" value="1"/>
</dbReference>
<protein>
    <recommendedName>
        <fullName evidence="7">ARC6 IMS domain-containing protein</fullName>
    </recommendedName>
</protein>
<evidence type="ECO:0000259" key="4">
    <source>
        <dbReference type="Pfam" id="PF25515"/>
    </source>
</evidence>
<dbReference type="Pfam" id="PF13355">
    <property type="entry name" value="ARC6-like_IMS"/>
    <property type="match status" value="1"/>
</dbReference>
<dbReference type="InterPro" id="IPR025344">
    <property type="entry name" value="CDP1-like_IMS"/>
</dbReference>
<feature type="region of interest" description="Disordered" evidence="1">
    <location>
        <begin position="94"/>
        <end position="119"/>
    </location>
</feature>
<feature type="domain" description="Plastid division protein CDP1-like 2nd alpha solenoid" evidence="3">
    <location>
        <begin position="438"/>
        <end position="632"/>
    </location>
</feature>
<keyword evidence="6" id="KW-1185">Reference proteome</keyword>
<evidence type="ECO:0008006" key="7">
    <source>
        <dbReference type="Google" id="ProtNLM"/>
    </source>
</evidence>
<feature type="domain" description="Plastid division protein CDP1-like 1st alpha solenoid" evidence="4">
    <location>
        <begin position="278"/>
        <end position="421"/>
    </location>
</feature>
<dbReference type="InterPro" id="IPR044685">
    <property type="entry name" value="CPD1-like"/>
</dbReference>
<gene>
    <name evidence="5" type="ORF">KSP39_PZI009924</name>
</gene>
<dbReference type="GO" id="GO:0010020">
    <property type="term" value="P:chloroplast fission"/>
    <property type="evidence" value="ECO:0007669"/>
    <property type="project" value="TreeGrafter"/>
</dbReference>
<dbReference type="PANTHER" id="PTHR33925:SF1">
    <property type="entry name" value="PROTEIN ACCUMULATION AND REPLICATION OF CHLOROPLASTS 6, CHLOROPLASTIC"/>
    <property type="match status" value="1"/>
</dbReference>